<keyword evidence="6" id="KW-0021">Allosteric enzyme</keyword>
<comment type="similarity">
    <text evidence="4 13">Belongs to the glycogen phosphorylase family.</text>
</comment>
<comment type="catalytic activity">
    <reaction evidence="1 13">
        <text>[(1-&gt;4)-alpha-D-glucosyl](n) + phosphate = [(1-&gt;4)-alpha-D-glucosyl](n-1) + alpha-D-glucose 1-phosphate</text>
        <dbReference type="Rhea" id="RHEA:41732"/>
        <dbReference type="Rhea" id="RHEA-COMP:9584"/>
        <dbReference type="Rhea" id="RHEA-COMP:9586"/>
        <dbReference type="ChEBI" id="CHEBI:15444"/>
        <dbReference type="ChEBI" id="CHEBI:43474"/>
        <dbReference type="ChEBI" id="CHEBI:58601"/>
        <dbReference type="EC" id="2.4.1.1"/>
    </reaction>
</comment>
<dbReference type="Gene3D" id="3.40.50.2000">
    <property type="entry name" value="Glycogen Phosphorylase B"/>
    <property type="match status" value="2"/>
</dbReference>
<dbReference type="Pfam" id="PF00343">
    <property type="entry name" value="Phosphorylase"/>
    <property type="match status" value="1"/>
</dbReference>
<proteinExistence type="inferred from homology"/>
<dbReference type="EC" id="2.4.1.1" evidence="13"/>
<comment type="subcellular location">
    <subcellularLocation>
        <location evidence="3">Cytoplasm</location>
    </subcellularLocation>
</comment>
<evidence type="ECO:0000256" key="5">
    <source>
        <dbReference type="ARBA" id="ARBA00022490"/>
    </source>
</evidence>
<dbReference type="InterPro" id="IPR035090">
    <property type="entry name" value="Pyridoxal_P_attach_site"/>
</dbReference>
<evidence type="ECO:0000256" key="10">
    <source>
        <dbReference type="ARBA" id="ARBA00023277"/>
    </source>
</evidence>
<evidence type="ECO:0000256" key="9">
    <source>
        <dbReference type="ARBA" id="ARBA00022898"/>
    </source>
</evidence>
<evidence type="ECO:0000256" key="7">
    <source>
        <dbReference type="ARBA" id="ARBA00022676"/>
    </source>
</evidence>
<evidence type="ECO:0000256" key="13">
    <source>
        <dbReference type="RuleBase" id="RU000587"/>
    </source>
</evidence>
<evidence type="ECO:0000256" key="12">
    <source>
        <dbReference type="PIRSR" id="PIRSR000460-1"/>
    </source>
</evidence>
<dbReference type="NCBIfam" id="TIGR02093">
    <property type="entry name" value="P_ylase"/>
    <property type="match status" value="1"/>
</dbReference>
<reference evidence="14" key="1">
    <citation type="submission" date="2021-06" db="EMBL/GenBank/DDBJ databases">
        <title>Direct submission.</title>
        <authorList>
            <person name="Lee C.-S."/>
            <person name="Jin L."/>
        </authorList>
    </citation>
    <scope>NUCLEOTIDE SEQUENCE</scope>
    <source>
        <strain evidence="14">Con5</strain>
    </source>
</reference>
<comment type="function">
    <text evidence="11">Phosphorylase is an important allosteric enzyme in carbohydrate metabolism. Enzymes from different sources differ in their regulatory mechanisms and in their natural substrates. However, all known phosphorylases share catalytic and structural properties.</text>
</comment>
<dbReference type="KEGG" id="gfu:KM031_00245"/>
<dbReference type="PROSITE" id="PS00102">
    <property type="entry name" value="PHOSPHORYLASE"/>
    <property type="match status" value="1"/>
</dbReference>
<dbReference type="PIRSF" id="PIRSF000460">
    <property type="entry name" value="Pprylas_GlgP"/>
    <property type="match status" value="1"/>
</dbReference>
<name>A0A975PA36_9RHOB</name>
<keyword evidence="8 13" id="KW-0808">Transferase</keyword>
<evidence type="ECO:0000256" key="2">
    <source>
        <dbReference type="ARBA" id="ARBA00001933"/>
    </source>
</evidence>
<dbReference type="Proteomes" id="UP000679352">
    <property type="component" value="Chromosome"/>
</dbReference>
<feature type="modified residue" description="N6-(pyridoxal phosphate)lysine" evidence="12">
    <location>
        <position position="678"/>
    </location>
</feature>
<keyword evidence="7 13" id="KW-0328">Glycosyltransferase</keyword>
<protein>
    <recommendedName>
        <fullName evidence="13">Alpha-1,4 glucan phosphorylase</fullName>
        <ecNumber evidence="13">2.4.1.1</ecNumber>
    </recommendedName>
</protein>
<evidence type="ECO:0000256" key="4">
    <source>
        <dbReference type="ARBA" id="ARBA00006047"/>
    </source>
</evidence>
<dbReference type="InterPro" id="IPR000811">
    <property type="entry name" value="Glyco_trans_35"/>
</dbReference>
<comment type="cofactor">
    <cofactor evidence="2 13">
        <name>pyridoxal 5'-phosphate</name>
        <dbReference type="ChEBI" id="CHEBI:597326"/>
    </cofactor>
</comment>
<evidence type="ECO:0000313" key="14">
    <source>
        <dbReference type="EMBL" id="QWK91843.1"/>
    </source>
</evidence>
<dbReference type="PANTHER" id="PTHR11468:SF3">
    <property type="entry name" value="GLYCOGEN PHOSPHORYLASE, LIVER FORM"/>
    <property type="match status" value="1"/>
</dbReference>
<evidence type="ECO:0000256" key="6">
    <source>
        <dbReference type="ARBA" id="ARBA00022533"/>
    </source>
</evidence>
<gene>
    <name evidence="14" type="ORF">KM031_00245</name>
</gene>
<dbReference type="GO" id="GO:0005737">
    <property type="term" value="C:cytoplasm"/>
    <property type="evidence" value="ECO:0007669"/>
    <property type="project" value="UniProtKB-SubCell"/>
</dbReference>
<organism evidence="14 15">
    <name type="scientific">Gemmobacter fulvus</name>
    <dbReference type="NCBI Taxonomy" id="2840474"/>
    <lineage>
        <taxon>Bacteria</taxon>
        <taxon>Pseudomonadati</taxon>
        <taxon>Pseudomonadota</taxon>
        <taxon>Alphaproteobacteria</taxon>
        <taxon>Rhodobacterales</taxon>
        <taxon>Paracoccaceae</taxon>
        <taxon>Gemmobacter</taxon>
    </lineage>
</organism>
<dbReference type="GO" id="GO:0030170">
    <property type="term" value="F:pyridoxal phosphate binding"/>
    <property type="evidence" value="ECO:0007669"/>
    <property type="project" value="InterPro"/>
</dbReference>
<dbReference type="InterPro" id="IPR011833">
    <property type="entry name" value="Glycg_phsphrylas"/>
</dbReference>
<evidence type="ECO:0000256" key="3">
    <source>
        <dbReference type="ARBA" id="ARBA00004496"/>
    </source>
</evidence>
<keyword evidence="10 13" id="KW-0119">Carbohydrate metabolism</keyword>
<evidence type="ECO:0000256" key="8">
    <source>
        <dbReference type="ARBA" id="ARBA00022679"/>
    </source>
</evidence>
<comment type="function">
    <text evidence="13">Allosteric enzyme that catalyzes the rate-limiting step in glycogen catabolism, the phosphorolytic cleavage of glycogen to produce glucose-1-phosphate, and plays a central role in maintaining cellular and organismal glucose homeostasis.</text>
</comment>
<dbReference type="CDD" id="cd04300">
    <property type="entry name" value="GT35_Glycogen_Phosphorylase"/>
    <property type="match status" value="1"/>
</dbReference>
<dbReference type="EMBL" id="CP076361">
    <property type="protein sequence ID" value="QWK91843.1"/>
    <property type="molecule type" value="Genomic_DNA"/>
</dbReference>
<dbReference type="FunFam" id="3.40.50.2000:FF:000003">
    <property type="entry name" value="Alpha-1,4 glucan phosphorylase"/>
    <property type="match status" value="1"/>
</dbReference>
<keyword evidence="5" id="KW-0963">Cytoplasm</keyword>
<dbReference type="GO" id="GO:0008184">
    <property type="term" value="F:glycogen phosphorylase activity"/>
    <property type="evidence" value="ECO:0007669"/>
    <property type="project" value="InterPro"/>
</dbReference>
<accession>A0A975PA36</accession>
<sequence>MLGPCAAGLLIPVRRALLNPEPANRPDRDRWDIDVTDITAPQLKADILRHLTFTLGKDAAHASVYDWRMALSYAIRDRIVEPWFASTRKTWETGAKRVYYLSMEFLIGRILEDATINLGLRDMAETVMADLGQDFRTLIEDEPDAALGNGGLGRLAACFMESMATVGCPAYGYGIRYEHGLFRQRFEGGRQVETPEDWLTQRHPWEFERPEAAYTIGFKGEIVTRDGREVWVPGETVLAEAHDTPVVGWQGKWANTLRLWAAKPTTLFDLERFNRGDYAAAAEPEALARTLSRVLYPDDTTYQGKELRLKQEFFLTSAALQDILRRFKTGGHPITDLPNHVAIQMNDTHPAIAGPELIRLLVDEHGLEFEPALDIARACLGYTNHTLLPEALERWATFTFGNVLPRHMQIVERIDAWHKAKYPSRPHYVGIVKHHEVRMGELAFLMSHKVNGVSALHSDLVKKNLFPELHALHPDQIINQTNGVTPRRWLKMCNRPLSGLITDTIGAGWEADLDRLRELEPHVADTGFRTAFGAAKRQNKVALAEWMAGHCGVTVSPDALFDVQIKRIHEYKRQLLNILETIARWNAIRENPTADWVPRVKIFGGKSAPGYAVAKEIIHLINDVAQVVNTDPLVGDRLKVVYPANYNVSMAERLIPAADLSEQISTAGKEASGTGNMKFMLNGAPTIGTLDGANVEILHEVGAENFFLFGLTADQVVKRREDPDHSRHAIEASQTLQDVLQMIAEGRFSPEEPGRYHALVHRVWHHDYFLVAADFDAYLAAQAEVDTAYADRDRWLAMAAMNTARSGFFSSDRTIRGYMADIWSVTSAL</sequence>
<dbReference type="FunFam" id="3.40.50.2000:FF:000153">
    <property type="entry name" value="Alpha-1,4 glucan phosphorylase"/>
    <property type="match status" value="1"/>
</dbReference>
<dbReference type="GO" id="GO:0005980">
    <property type="term" value="P:glycogen catabolic process"/>
    <property type="evidence" value="ECO:0007669"/>
    <property type="project" value="TreeGrafter"/>
</dbReference>
<dbReference type="AlphaFoldDB" id="A0A975PA36"/>
<evidence type="ECO:0000256" key="11">
    <source>
        <dbReference type="ARBA" id="ARBA00025174"/>
    </source>
</evidence>
<evidence type="ECO:0000256" key="1">
    <source>
        <dbReference type="ARBA" id="ARBA00001275"/>
    </source>
</evidence>
<dbReference type="SUPFAM" id="SSF53756">
    <property type="entry name" value="UDP-Glycosyltransferase/glycogen phosphorylase"/>
    <property type="match status" value="1"/>
</dbReference>
<keyword evidence="15" id="KW-1185">Reference proteome</keyword>
<evidence type="ECO:0000313" key="15">
    <source>
        <dbReference type="Proteomes" id="UP000679352"/>
    </source>
</evidence>
<keyword evidence="9 12" id="KW-0663">Pyridoxal phosphate</keyword>
<dbReference type="PANTHER" id="PTHR11468">
    <property type="entry name" value="GLYCOGEN PHOSPHORYLASE"/>
    <property type="match status" value="1"/>
</dbReference>